<dbReference type="Proteomes" id="UP000295122">
    <property type="component" value="Unassembled WGS sequence"/>
</dbReference>
<proteinExistence type="predicted"/>
<evidence type="ECO:0000313" key="1">
    <source>
        <dbReference type="EMBL" id="TDR93701.1"/>
    </source>
</evidence>
<dbReference type="EMBL" id="SNZR01000011">
    <property type="protein sequence ID" value="TDR93701.1"/>
    <property type="molecule type" value="Genomic_DNA"/>
</dbReference>
<organism evidence="1 2">
    <name type="scientific">Enterovirga rhinocerotis</name>
    <dbReference type="NCBI Taxonomy" id="1339210"/>
    <lineage>
        <taxon>Bacteria</taxon>
        <taxon>Pseudomonadati</taxon>
        <taxon>Pseudomonadota</taxon>
        <taxon>Alphaproteobacteria</taxon>
        <taxon>Hyphomicrobiales</taxon>
        <taxon>Methylobacteriaceae</taxon>
        <taxon>Enterovirga</taxon>
    </lineage>
</organism>
<keyword evidence="2" id="KW-1185">Reference proteome</keyword>
<protein>
    <recommendedName>
        <fullName evidence="3">PsiF repeat-containing protein</fullName>
    </recommendedName>
</protein>
<name>A0A4R7C640_9HYPH</name>
<accession>A0A4R7C640</accession>
<gene>
    <name evidence="1" type="ORF">EV668_0966</name>
</gene>
<comment type="caution">
    <text evidence="1">The sequence shown here is derived from an EMBL/GenBank/DDBJ whole genome shotgun (WGS) entry which is preliminary data.</text>
</comment>
<sequence length="60" mass="6437">MSLMRLSLAAALAAPTPLGRSDGPALTARQERMRPAMMVRCARSLKGQERSAFVCTCLEG</sequence>
<dbReference type="AlphaFoldDB" id="A0A4R7C640"/>
<evidence type="ECO:0008006" key="3">
    <source>
        <dbReference type="Google" id="ProtNLM"/>
    </source>
</evidence>
<evidence type="ECO:0000313" key="2">
    <source>
        <dbReference type="Proteomes" id="UP000295122"/>
    </source>
</evidence>
<reference evidence="1 2" key="1">
    <citation type="submission" date="2019-03" db="EMBL/GenBank/DDBJ databases">
        <title>Genomic Encyclopedia of Type Strains, Phase IV (KMG-IV): sequencing the most valuable type-strain genomes for metagenomic binning, comparative biology and taxonomic classification.</title>
        <authorList>
            <person name="Goeker M."/>
        </authorList>
    </citation>
    <scope>NUCLEOTIDE SEQUENCE [LARGE SCALE GENOMIC DNA]</scope>
    <source>
        <strain evidence="1 2">DSM 25903</strain>
    </source>
</reference>